<keyword evidence="2" id="KW-1185">Reference proteome</keyword>
<organism evidence="1 2">
    <name type="scientific">Sphingopyxis indica</name>
    <dbReference type="NCBI Taxonomy" id="436663"/>
    <lineage>
        <taxon>Bacteria</taxon>
        <taxon>Pseudomonadati</taxon>
        <taxon>Pseudomonadota</taxon>
        <taxon>Alphaproteobacteria</taxon>
        <taxon>Sphingomonadales</taxon>
        <taxon>Sphingomonadaceae</taxon>
        <taxon>Sphingopyxis</taxon>
    </lineage>
</organism>
<dbReference type="AlphaFoldDB" id="A0A239JQ78"/>
<sequence length="116" mass="12457">MTASGALATIGQSWRDELRKTTLTPNQLPAPDEDAGYAYFEQLKSKVIPGCIPGAVNAGSNEIILDAPLGAIQSQAFEGFLEWARSQDMEARFGGIVRAESDTADCRAVIRLTVDI</sequence>
<evidence type="ECO:0000313" key="2">
    <source>
        <dbReference type="Proteomes" id="UP000198339"/>
    </source>
</evidence>
<proteinExistence type="predicted"/>
<dbReference type="Proteomes" id="UP000198339">
    <property type="component" value="Unassembled WGS sequence"/>
</dbReference>
<accession>A0A239JQ78</accession>
<reference evidence="1 2" key="1">
    <citation type="submission" date="2017-06" db="EMBL/GenBank/DDBJ databases">
        <authorList>
            <person name="Kim H.J."/>
            <person name="Triplett B.A."/>
        </authorList>
    </citation>
    <scope>NUCLEOTIDE SEQUENCE [LARGE SCALE GENOMIC DNA]</scope>
    <source>
        <strain evidence="1 2">DS15</strain>
    </source>
</reference>
<protein>
    <submittedName>
        <fullName evidence="1">Uncharacterized protein</fullName>
    </submittedName>
</protein>
<dbReference type="EMBL" id="FZPA01000011">
    <property type="protein sequence ID" value="SNT07980.1"/>
    <property type="molecule type" value="Genomic_DNA"/>
</dbReference>
<gene>
    <name evidence="1" type="ORF">SAMN06295955_11118</name>
</gene>
<evidence type="ECO:0000313" key="1">
    <source>
        <dbReference type="EMBL" id="SNT07980.1"/>
    </source>
</evidence>
<name>A0A239JQ78_9SPHN</name>
<dbReference type="RefSeq" id="WP_141133993.1">
    <property type="nucleotide sequence ID" value="NZ_FZPA01000011.1"/>
</dbReference>